<dbReference type="Proteomes" id="UP000238196">
    <property type="component" value="Unassembled WGS sequence"/>
</dbReference>
<keyword evidence="3" id="KW-0663">Pyridoxal phosphate</keyword>
<accession>A0A2S5KVX2</accession>
<dbReference type="InterPro" id="IPR001544">
    <property type="entry name" value="Aminotrans_IV"/>
</dbReference>
<keyword evidence="4" id="KW-0808">Transferase</keyword>
<gene>
    <name evidence="4" type="ORF">C4K68_02230</name>
</gene>
<dbReference type="GO" id="GO:0008483">
    <property type="term" value="F:transaminase activity"/>
    <property type="evidence" value="ECO:0007669"/>
    <property type="project" value="UniProtKB-KW"/>
</dbReference>
<dbReference type="InterPro" id="IPR043132">
    <property type="entry name" value="BCAT-like_C"/>
</dbReference>
<dbReference type="InterPro" id="IPR036038">
    <property type="entry name" value="Aminotransferase-like"/>
</dbReference>
<dbReference type="Pfam" id="PF01063">
    <property type="entry name" value="Aminotran_4"/>
    <property type="match status" value="1"/>
</dbReference>
<evidence type="ECO:0000256" key="1">
    <source>
        <dbReference type="ARBA" id="ARBA00001933"/>
    </source>
</evidence>
<dbReference type="PANTHER" id="PTHR42743">
    <property type="entry name" value="AMINO-ACID AMINOTRANSFERASE"/>
    <property type="match status" value="1"/>
</dbReference>
<comment type="cofactor">
    <cofactor evidence="1">
        <name>pyridoxal 5'-phosphate</name>
        <dbReference type="ChEBI" id="CHEBI:597326"/>
    </cofactor>
</comment>
<protein>
    <submittedName>
        <fullName evidence="4">D-alanine aminotransferase</fullName>
    </submittedName>
</protein>
<organism evidence="4 5">
    <name type="scientific">Proteobacteria bacterium 228</name>
    <dbReference type="NCBI Taxonomy" id="2083153"/>
    <lineage>
        <taxon>Bacteria</taxon>
        <taxon>Pseudomonadati</taxon>
        <taxon>Pseudomonadota</taxon>
    </lineage>
</organism>
<dbReference type="SUPFAM" id="SSF56752">
    <property type="entry name" value="D-aminoacid aminotransferase-like PLP-dependent enzymes"/>
    <property type="match status" value="1"/>
</dbReference>
<dbReference type="Gene3D" id="3.20.10.10">
    <property type="entry name" value="D-amino Acid Aminotransferase, subunit A, domain 2"/>
    <property type="match status" value="1"/>
</dbReference>
<dbReference type="EMBL" id="PRLP01000007">
    <property type="protein sequence ID" value="PPC78997.1"/>
    <property type="molecule type" value="Genomic_DNA"/>
</dbReference>
<name>A0A2S5KVX2_9PROT</name>
<dbReference type="OrthoDB" id="9805628at2"/>
<keyword evidence="4" id="KW-0032">Aminotransferase</keyword>
<comment type="similarity">
    <text evidence="2">Belongs to the class-IV pyridoxal-phosphate-dependent aminotransferase family.</text>
</comment>
<dbReference type="FunFam" id="3.20.10.10:FF:000002">
    <property type="entry name" value="D-alanine aminotransferase"/>
    <property type="match status" value="1"/>
</dbReference>
<dbReference type="GO" id="GO:0046394">
    <property type="term" value="P:carboxylic acid biosynthetic process"/>
    <property type="evidence" value="ECO:0007669"/>
    <property type="project" value="UniProtKB-ARBA"/>
</dbReference>
<sequence length="283" mass="30636">MSTVYLNGVFMAAEEAKVSVFDRGFLFADSVYELIPVVDGQGLEMQAHLQRFANSLEAIGITVEMDWQELCLQLVEHNGGGHQAVYVQVSRGSEGRRSMTYSAAIQPTVFACCQPIPAPLARPVEQVSGVKVVLTEDVRWGRCDIKSTMLLPNILARQLAQHACAEDALLVKEGLVLEGSSCNLFIVRHGEIVTPPLSPHILGGTTRSLLLQLARQAAMPVSEADISVAELCSAEEVWLSSSSRGVLPVVKVDEQPVANGQPGPVWAKMAALYQQHTGTYTQP</sequence>
<evidence type="ECO:0000256" key="3">
    <source>
        <dbReference type="ARBA" id="ARBA00022898"/>
    </source>
</evidence>
<evidence type="ECO:0000313" key="4">
    <source>
        <dbReference type="EMBL" id="PPC78997.1"/>
    </source>
</evidence>
<dbReference type="InterPro" id="IPR050571">
    <property type="entry name" value="Class-IV_PLP-Dep_Aminotrnsfr"/>
</dbReference>
<dbReference type="AlphaFoldDB" id="A0A2S5KVX2"/>
<evidence type="ECO:0000256" key="2">
    <source>
        <dbReference type="ARBA" id="ARBA00009320"/>
    </source>
</evidence>
<dbReference type="GO" id="GO:0005829">
    <property type="term" value="C:cytosol"/>
    <property type="evidence" value="ECO:0007669"/>
    <property type="project" value="TreeGrafter"/>
</dbReference>
<evidence type="ECO:0000313" key="5">
    <source>
        <dbReference type="Proteomes" id="UP000238196"/>
    </source>
</evidence>
<comment type="caution">
    <text evidence="4">The sequence shown here is derived from an EMBL/GenBank/DDBJ whole genome shotgun (WGS) entry which is preliminary data.</text>
</comment>
<dbReference type="InterPro" id="IPR043131">
    <property type="entry name" value="BCAT-like_N"/>
</dbReference>
<dbReference type="GO" id="GO:0008652">
    <property type="term" value="P:amino acid biosynthetic process"/>
    <property type="evidence" value="ECO:0007669"/>
    <property type="project" value="UniProtKB-ARBA"/>
</dbReference>
<dbReference type="Gene3D" id="3.30.470.10">
    <property type="match status" value="1"/>
</dbReference>
<dbReference type="PANTHER" id="PTHR42743:SF10">
    <property type="entry name" value="D-ALANINE AMINOTRANSFERASE"/>
    <property type="match status" value="1"/>
</dbReference>
<proteinExistence type="inferred from homology"/>
<reference evidence="4 5" key="1">
    <citation type="submission" date="2018-02" db="EMBL/GenBank/DDBJ databases">
        <title>novel marine gammaproteobacteria from coastal saline agro ecosystem.</title>
        <authorList>
            <person name="Krishnan R."/>
            <person name="Ramesh Kumar N."/>
        </authorList>
    </citation>
    <scope>NUCLEOTIDE SEQUENCE [LARGE SCALE GENOMIC DNA]</scope>
    <source>
        <strain evidence="4 5">228</strain>
    </source>
</reference>